<evidence type="ECO:0000313" key="4">
    <source>
        <dbReference type="RefSeq" id="XP_019056138.1"/>
    </source>
</evidence>
<protein>
    <submittedName>
        <fullName evidence="4 5">Uncharacterized protein LOC104585916 isoform X1</fullName>
    </submittedName>
</protein>
<dbReference type="RefSeq" id="XP_019056141.1">
    <property type="nucleotide sequence ID" value="XM_019200596.1"/>
</dbReference>
<evidence type="ECO:0000313" key="3">
    <source>
        <dbReference type="Proteomes" id="UP000189703"/>
    </source>
</evidence>
<feature type="compositionally biased region" description="Basic residues" evidence="1">
    <location>
        <begin position="505"/>
        <end position="521"/>
    </location>
</feature>
<sequence length="660" mass="73016">MEDKVSTKKYRKKKGRSVVETEVGGKNTAKVADANEHENILIEQRKSGNEVTRDVDRKKSPGDRLNEKNAATNTKEESDLGFAGDDVKGENTIKGDNGGKVRGRDVAKETKGKKSMSKSSKVMGNVMVRKGENSGEGDVPEVENVETGRTLPRRHKRGADAEIALTFLLSSEKGTSRLRPRKDIPSFRKVVLSENDYDRIVGKRVKIFWSGSRKWFVGRIKSFDTEKKLHKIFYDDGDKEELDLKKEKFELEVLPSEAFPIYSKMELNPEKKEIGLDGGRITEVTTKRGPKVDDAKPVKHAQKKQKTVSKPEKWHLELQSGEGTEADKVENLITDMEVDSLTKKVEENEIPGEINNLEKDVGISSCEDNDGAKLPKRLVNMKKKMASKSAKSKGSKAKGRKATGKEVGKLETNMTIPEEEDEKSVRGEINAENPGENDSQKNHNEAVSTSEVPSEIVSETSDEAKPSNPRISPEEKGSNGDEVSGDIVREDLLKVGDTEPLKKQANTKKKLGAKAAKRGGLGRKNTDNKKLIDLVDMDPNVLPEKAEDKAVSGKINVEGEGTEVVNFGKGCHDLSQRASQKASKISDELPSAKGEMLAVGKNPEIMKQKIENGEVRDKEESKEKNTLAELELNAQATHLPEIVVRKGRAKIKKKWACLVH</sequence>
<evidence type="ECO:0000313" key="6">
    <source>
        <dbReference type="RefSeq" id="XP_019056140.1"/>
    </source>
</evidence>
<organism evidence="3 4">
    <name type="scientific">Nelumbo nucifera</name>
    <name type="common">Sacred lotus</name>
    <dbReference type="NCBI Taxonomy" id="4432"/>
    <lineage>
        <taxon>Eukaryota</taxon>
        <taxon>Viridiplantae</taxon>
        <taxon>Streptophyta</taxon>
        <taxon>Embryophyta</taxon>
        <taxon>Tracheophyta</taxon>
        <taxon>Spermatophyta</taxon>
        <taxon>Magnoliopsida</taxon>
        <taxon>Proteales</taxon>
        <taxon>Nelumbonaceae</taxon>
        <taxon>Nelumbo</taxon>
    </lineage>
</organism>
<feature type="compositionally biased region" description="Basic and acidic residues" evidence="1">
    <location>
        <begin position="33"/>
        <end position="67"/>
    </location>
</feature>
<dbReference type="RefSeq" id="XP_019056140.1">
    <property type="nucleotide sequence ID" value="XM_019200595.1"/>
</dbReference>
<proteinExistence type="predicted"/>
<dbReference type="GeneID" id="104585916"/>
<reference evidence="4 5" key="1">
    <citation type="submission" date="2025-04" db="UniProtKB">
        <authorList>
            <consortium name="RefSeq"/>
        </authorList>
    </citation>
    <scope>IDENTIFICATION</scope>
</reference>
<dbReference type="RefSeq" id="XP_019056138.1">
    <property type="nucleotide sequence ID" value="XM_019200593.1"/>
</dbReference>
<dbReference type="PANTHER" id="PTHR37384">
    <property type="entry name" value="OS01G0835600 PROTEIN"/>
    <property type="match status" value="1"/>
</dbReference>
<feature type="region of interest" description="Disordered" evidence="1">
    <location>
        <begin position="578"/>
        <end position="605"/>
    </location>
</feature>
<dbReference type="OrthoDB" id="200660at2759"/>
<dbReference type="SUPFAM" id="SSF63748">
    <property type="entry name" value="Tudor/PWWP/MBT"/>
    <property type="match status" value="1"/>
</dbReference>
<name>A0A1U8QBI5_NELNU</name>
<dbReference type="OMA" id="KHRDANC"/>
<dbReference type="PANTHER" id="PTHR37384:SF1">
    <property type="entry name" value="OS01G0835600 PROTEIN"/>
    <property type="match status" value="1"/>
</dbReference>
<dbReference type="RefSeq" id="XP_019056139.1">
    <property type="nucleotide sequence ID" value="XM_019200594.1"/>
</dbReference>
<evidence type="ECO:0000256" key="1">
    <source>
        <dbReference type="SAM" id="MobiDB-lite"/>
    </source>
</evidence>
<accession>A0A1U8QBI5</accession>
<dbReference type="SMART" id="SM00333">
    <property type="entry name" value="TUDOR"/>
    <property type="match status" value="1"/>
</dbReference>
<keyword evidence="3" id="KW-1185">Reference proteome</keyword>
<evidence type="ECO:0000259" key="2">
    <source>
        <dbReference type="SMART" id="SM00333"/>
    </source>
</evidence>
<evidence type="ECO:0000313" key="5">
    <source>
        <dbReference type="RefSeq" id="XP_019056139.1"/>
    </source>
</evidence>
<evidence type="ECO:0000313" key="7">
    <source>
        <dbReference type="RefSeq" id="XP_019056141.1"/>
    </source>
</evidence>
<feature type="compositionally biased region" description="Basic and acidic residues" evidence="1">
    <location>
        <begin position="85"/>
        <end position="112"/>
    </location>
</feature>
<feature type="compositionally biased region" description="Basic and acidic residues" evidence="1">
    <location>
        <begin position="487"/>
        <end position="502"/>
    </location>
</feature>
<gene>
    <name evidence="4 5 6 7" type="primary">LOC104585916</name>
</gene>
<dbReference type="Gene3D" id="2.30.30.140">
    <property type="match status" value="1"/>
</dbReference>
<feature type="compositionally biased region" description="Basic residues" evidence="1">
    <location>
        <begin position="298"/>
        <end position="307"/>
    </location>
</feature>
<feature type="region of interest" description="Disordered" evidence="1">
    <location>
        <begin position="381"/>
        <end position="526"/>
    </location>
</feature>
<feature type="compositionally biased region" description="Basic residues" evidence="1">
    <location>
        <begin position="381"/>
        <end position="402"/>
    </location>
</feature>
<feature type="region of interest" description="Disordered" evidence="1">
    <location>
        <begin position="1"/>
        <end position="156"/>
    </location>
</feature>
<dbReference type="STRING" id="4432.A0A1U8QBI5"/>
<dbReference type="Pfam" id="PF21743">
    <property type="entry name" value="PTM_DIR17_Tudor"/>
    <property type="match status" value="1"/>
</dbReference>
<feature type="region of interest" description="Disordered" evidence="1">
    <location>
        <begin position="287"/>
        <end position="325"/>
    </location>
</feature>
<dbReference type="AlphaFoldDB" id="A0A1U8QBI5"/>
<dbReference type="Proteomes" id="UP000189703">
    <property type="component" value="Unplaced"/>
</dbReference>
<dbReference type="InterPro" id="IPR047365">
    <property type="entry name" value="Tudor_AtPTM-like"/>
</dbReference>
<feature type="domain" description="Tudor" evidence="2">
    <location>
        <begin position="197"/>
        <end position="255"/>
    </location>
</feature>
<dbReference type="InterPro" id="IPR002999">
    <property type="entry name" value="Tudor"/>
</dbReference>
<feature type="compositionally biased region" description="Low complexity" evidence="1">
    <location>
        <begin position="117"/>
        <end position="128"/>
    </location>
</feature>
<feature type="compositionally biased region" description="Basic residues" evidence="1">
    <location>
        <begin position="7"/>
        <end position="16"/>
    </location>
</feature>
<dbReference type="CDD" id="cd20404">
    <property type="entry name" value="Tudor_Agenet_AtEML-like"/>
    <property type="match status" value="1"/>
</dbReference>